<dbReference type="EMBL" id="CP032627">
    <property type="protein sequence ID" value="AYG01321.1"/>
    <property type="molecule type" value="Genomic_DNA"/>
</dbReference>
<dbReference type="OrthoDB" id="9876178at2"/>
<dbReference type="KEGG" id="lact:D7I46_09570"/>
<dbReference type="AlphaFoldDB" id="A0A387BS79"/>
<dbReference type="RefSeq" id="WP_120772694.1">
    <property type="nucleotide sequence ID" value="NZ_CP032627.1"/>
</dbReference>
<evidence type="ECO:0000313" key="2">
    <source>
        <dbReference type="Proteomes" id="UP000269374"/>
    </source>
</evidence>
<sequence>MDNTQLKKLLVEAGQELQQIAKLNLETGALATLYKETKKSEELQQDIVLYNHVQEVTKRGGFAAKNLKGASTAAKNALAFVDEALSKLK</sequence>
<gene>
    <name evidence="1" type="ORF">D7I46_09570</name>
</gene>
<evidence type="ECO:0000313" key="1">
    <source>
        <dbReference type="EMBL" id="AYG01321.1"/>
    </source>
</evidence>
<reference evidence="1 2" key="1">
    <citation type="submission" date="2018-09" db="EMBL/GenBank/DDBJ databases">
        <title>Genome sequencing of strain 1JSPR-7.</title>
        <authorList>
            <person name="Heo J."/>
            <person name="Kim S.-J."/>
            <person name="Kwon S.-W."/>
        </authorList>
    </citation>
    <scope>NUCLEOTIDE SEQUENCE [LARGE SCALE GENOMIC DNA]</scope>
    <source>
        <strain evidence="1 2">1JSPR-7</strain>
    </source>
</reference>
<proteinExistence type="predicted"/>
<organism evidence="1 2">
    <name type="scientific">Lactococcus allomyrinae</name>
    <dbReference type="NCBI Taxonomy" id="2419773"/>
    <lineage>
        <taxon>Bacteria</taxon>
        <taxon>Bacillati</taxon>
        <taxon>Bacillota</taxon>
        <taxon>Bacilli</taxon>
        <taxon>Lactobacillales</taxon>
        <taxon>Streptococcaceae</taxon>
        <taxon>Lactococcus</taxon>
    </lineage>
</organism>
<accession>A0A387BS79</accession>
<protein>
    <submittedName>
        <fullName evidence="1">Uncharacterized protein</fullName>
    </submittedName>
</protein>
<dbReference type="Proteomes" id="UP000269374">
    <property type="component" value="Chromosome"/>
</dbReference>
<keyword evidence="2" id="KW-1185">Reference proteome</keyword>
<name>A0A387BS79_9LACT</name>